<dbReference type="NCBIfam" id="NF033580">
    <property type="entry name" value="transpos_IS5_3"/>
    <property type="match status" value="1"/>
</dbReference>
<comment type="caution">
    <text evidence="3">The sequence shown here is derived from an EMBL/GenBank/DDBJ whole genome shotgun (WGS) entry which is preliminary data.</text>
</comment>
<gene>
    <name evidence="3" type="ORF">DC083_02360</name>
</gene>
<evidence type="ECO:0000259" key="2">
    <source>
        <dbReference type="Pfam" id="PF13340"/>
    </source>
</evidence>
<dbReference type="Pfam" id="PF01609">
    <property type="entry name" value="DDE_Tnp_1"/>
    <property type="match status" value="1"/>
</dbReference>
<dbReference type="PANTHER" id="PTHR46637:SF1">
    <property type="entry name" value="BLL5188 PROTEIN"/>
    <property type="match status" value="1"/>
</dbReference>
<evidence type="ECO:0000313" key="4">
    <source>
        <dbReference type="Proteomes" id="UP000245020"/>
    </source>
</evidence>
<accession>A0A2U2AHD1</accession>
<proteinExistence type="predicted"/>
<dbReference type="Pfam" id="PF13340">
    <property type="entry name" value="DUF4096"/>
    <property type="match status" value="1"/>
</dbReference>
<sequence>MLTDKLWLKLKPILLDLNIYDKPNLRNIVEGILYRMRTGVPWRDIPKKFGRPNTIFKTFSRWSKNNKLLKLFKKLSQDVDYEWLFIDGTHIRAHQHSTGAATDNPQAISKSIGGNSSKIHMIVDACGNPCEFIVTDGTTHDIKVAPELLSRVHLNTTDYVSADKGYDSASFREEIINQGAKAIIPKKRNTLTNNISTFSSSRLFGVFSYKII</sequence>
<feature type="domain" description="Transposase IS4-like" evidence="1">
    <location>
        <begin position="84"/>
        <end position="190"/>
    </location>
</feature>
<dbReference type="AlphaFoldDB" id="A0A2U2AHD1"/>
<evidence type="ECO:0000313" key="3">
    <source>
        <dbReference type="EMBL" id="PWD82047.1"/>
    </source>
</evidence>
<dbReference type="EMBL" id="QEWQ01000001">
    <property type="protein sequence ID" value="PWD82047.1"/>
    <property type="molecule type" value="Genomic_DNA"/>
</dbReference>
<reference evidence="4" key="1">
    <citation type="submission" date="2018-05" db="EMBL/GenBank/DDBJ databases">
        <title>Ignatzschineria dubaiensis sp. nov., isolated from necrotic foot tissues of dromedaries (Camelus dromedarius) and associated maggots in Dubai, United Arab Emirates.</title>
        <authorList>
            <person name="Tsang C.C."/>
            <person name="Tang J.Y.M."/>
            <person name="Fong J.Y.H."/>
            <person name="Kinne J."/>
            <person name="Lee H.H."/>
            <person name="Joseph M."/>
            <person name="Jose S."/>
            <person name="Schuster R.K."/>
            <person name="Tang Y."/>
            <person name="Sivakumar S."/>
            <person name="Chen J.H.K."/>
            <person name="Teng J.L.L."/>
            <person name="Lau S.K.P."/>
            <person name="Wernery U."/>
            <person name="Woo P.C.Y."/>
        </authorList>
    </citation>
    <scope>NUCLEOTIDE SEQUENCE [LARGE SCALE GENOMIC DNA]</scope>
    <source>
        <strain evidence="4">KCTC 22644</strain>
    </source>
</reference>
<organism evidence="3 4">
    <name type="scientific">Ignatzschineria ureiclastica</name>
    <dbReference type="NCBI Taxonomy" id="472582"/>
    <lineage>
        <taxon>Bacteria</taxon>
        <taxon>Pseudomonadati</taxon>
        <taxon>Pseudomonadota</taxon>
        <taxon>Gammaproteobacteria</taxon>
        <taxon>Cardiobacteriales</taxon>
        <taxon>Ignatzschineriaceae</taxon>
        <taxon>Ignatzschineria</taxon>
    </lineage>
</organism>
<feature type="domain" description="Insertion element IS402-like" evidence="2">
    <location>
        <begin position="2"/>
        <end position="70"/>
    </location>
</feature>
<dbReference type="Proteomes" id="UP000245020">
    <property type="component" value="Unassembled WGS sequence"/>
</dbReference>
<dbReference type="PANTHER" id="PTHR46637">
    <property type="entry name" value="TIS1421-TRANSPOSASE PROTEIN A"/>
    <property type="match status" value="1"/>
</dbReference>
<protein>
    <submittedName>
        <fullName evidence="3">IS5 family transposase</fullName>
    </submittedName>
</protein>
<keyword evidence="4" id="KW-1185">Reference proteome</keyword>
<dbReference type="InterPro" id="IPR052909">
    <property type="entry name" value="Transposase_6_like"/>
</dbReference>
<dbReference type="InterPro" id="IPR025161">
    <property type="entry name" value="IS402-like_dom"/>
</dbReference>
<name>A0A2U2AHD1_9GAMM</name>
<dbReference type="InterPro" id="IPR002559">
    <property type="entry name" value="Transposase_11"/>
</dbReference>
<dbReference type="GO" id="GO:0004803">
    <property type="term" value="F:transposase activity"/>
    <property type="evidence" value="ECO:0007669"/>
    <property type="project" value="InterPro"/>
</dbReference>
<dbReference type="GO" id="GO:0003677">
    <property type="term" value="F:DNA binding"/>
    <property type="evidence" value="ECO:0007669"/>
    <property type="project" value="InterPro"/>
</dbReference>
<dbReference type="OrthoDB" id="1551210at2"/>
<dbReference type="GO" id="GO:0006313">
    <property type="term" value="P:DNA transposition"/>
    <property type="evidence" value="ECO:0007669"/>
    <property type="project" value="InterPro"/>
</dbReference>
<evidence type="ECO:0000259" key="1">
    <source>
        <dbReference type="Pfam" id="PF01609"/>
    </source>
</evidence>